<gene>
    <name evidence="3" type="ORF">JCR33_17455</name>
</gene>
<feature type="domain" description="FAD-dependent urate hydroxylase HpyO/Asp monooxygenase CreE-like FAD/NAD(P)-binding" evidence="2">
    <location>
        <begin position="14"/>
        <end position="185"/>
    </location>
</feature>
<dbReference type="RefSeq" id="WP_198883406.1">
    <property type="nucleotide sequence ID" value="NZ_JAEKJA010000017.1"/>
</dbReference>
<dbReference type="InterPro" id="IPR052189">
    <property type="entry name" value="L-asp_N-monooxygenase_NS-form"/>
</dbReference>
<dbReference type="AlphaFoldDB" id="A0A934IIV2"/>
<organism evidence="3 4">
    <name type="scientific">Acuticoccus mangrovi</name>
    <dbReference type="NCBI Taxonomy" id="2796142"/>
    <lineage>
        <taxon>Bacteria</taxon>
        <taxon>Pseudomonadati</taxon>
        <taxon>Pseudomonadota</taxon>
        <taxon>Alphaproteobacteria</taxon>
        <taxon>Hyphomicrobiales</taxon>
        <taxon>Amorphaceae</taxon>
        <taxon>Acuticoccus</taxon>
    </lineage>
</organism>
<keyword evidence="4" id="KW-1185">Reference proteome</keyword>
<evidence type="ECO:0000313" key="4">
    <source>
        <dbReference type="Proteomes" id="UP000609531"/>
    </source>
</evidence>
<dbReference type="InterPro" id="IPR036188">
    <property type="entry name" value="FAD/NAD-bd_sf"/>
</dbReference>
<reference evidence="3" key="1">
    <citation type="submission" date="2020-12" db="EMBL/GenBank/DDBJ databases">
        <title>Bacterial taxonomy.</title>
        <authorList>
            <person name="Pan X."/>
        </authorList>
    </citation>
    <scope>NUCLEOTIDE SEQUENCE</scope>
    <source>
        <strain evidence="3">B2012</strain>
    </source>
</reference>
<evidence type="ECO:0000256" key="1">
    <source>
        <dbReference type="SAM" id="MobiDB-lite"/>
    </source>
</evidence>
<dbReference type="Pfam" id="PF13454">
    <property type="entry name" value="NAD_binding_9"/>
    <property type="match status" value="1"/>
</dbReference>
<evidence type="ECO:0000259" key="2">
    <source>
        <dbReference type="Pfam" id="PF13454"/>
    </source>
</evidence>
<name>A0A934IIV2_9HYPH</name>
<dbReference type="SUPFAM" id="SSF51905">
    <property type="entry name" value="FAD/NAD(P)-binding domain"/>
    <property type="match status" value="1"/>
</dbReference>
<feature type="region of interest" description="Disordered" evidence="1">
    <location>
        <begin position="633"/>
        <end position="659"/>
    </location>
</feature>
<dbReference type="PANTHER" id="PTHR40254">
    <property type="entry name" value="BLR0577 PROTEIN"/>
    <property type="match status" value="1"/>
</dbReference>
<comment type="caution">
    <text evidence="3">The sequence shown here is derived from an EMBL/GenBank/DDBJ whole genome shotgun (WGS) entry which is preliminary data.</text>
</comment>
<dbReference type="EMBL" id="JAEKJA010000017">
    <property type="protein sequence ID" value="MBJ3777499.1"/>
    <property type="molecule type" value="Genomic_DNA"/>
</dbReference>
<dbReference type="Proteomes" id="UP000609531">
    <property type="component" value="Unassembled WGS sequence"/>
</dbReference>
<dbReference type="InterPro" id="IPR038732">
    <property type="entry name" value="HpyO/CreE_NAD-binding"/>
</dbReference>
<dbReference type="PANTHER" id="PTHR40254:SF1">
    <property type="entry name" value="BLR0577 PROTEIN"/>
    <property type="match status" value="1"/>
</dbReference>
<sequence>MIEQGGQDLLVDVAVIGGGPRGIATVERLSARWVGGSKLRVAVIDAVEVGAGSTWTTDQTPIFLANTRADQTTIYPDGSTEIDGPLVGGPTFLEWAQHVSRQPDGHEGWVAAECDDVHAWTFASRRLHGVYYHEQFARIASRPSLDVVEVRGQATDLERDGSLRRITLADGGTVTASAVVLAQGMIATSPGGDTDRFIAAAAADGLIYVPPGMPAVQDWNRVEAGEPALVRGLGACFFDILAALTLGRGGRLTGVGLDAVYEPSGAEPILIAGSGRGLPFRGKARYPDGVPTRYVPRFLGDEVVRGLITAAPVNFEQAVEPLAVRELVWAYLDALCMARPDVVAEAGAWEPALLRLKTAEDVDALMALAVAEPRHRLRLSELASPTPPATLSRADWDAYVDGYLRDDLSSVADPTTSPIDAVNRAMQFVRTQMNKLNRAGAFDGSAYISPAKRALNRNSAYIASGPPPERMELMWGLRQAGLLQFVGAASRFDHRDHAFVAWSPRVTGEPIRAKTLVEAWVPRGRISHTADPLLRSLLDRGRASLFGVTQASGERVLLDSLNVTGDRFSLVDAHDVADDRVYAIGIPAGDVQPGSAIGATPGVFSPLLAGADRVAAAILTILQETTTVKANFVRSPGGDARSDIDDITAPQDVRPGAAR</sequence>
<proteinExistence type="predicted"/>
<protein>
    <submittedName>
        <fullName evidence="3">FAD/NAD(P)-binding protein</fullName>
    </submittedName>
</protein>
<accession>A0A934IIV2</accession>
<evidence type="ECO:0000313" key="3">
    <source>
        <dbReference type="EMBL" id="MBJ3777499.1"/>
    </source>
</evidence>